<keyword evidence="4" id="KW-1185">Reference proteome</keyword>
<keyword evidence="2" id="KW-0472">Membrane</keyword>
<evidence type="ECO:0000313" key="4">
    <source>
        <dbReference type="Proteomes" id="UP000078292"/>
    </source>
</evidence>
<dbReference type="InterPro" id="IPR045512">
    <property type="entry name" value="DUF6480"/>
</dbReference>
<keyword evidence="2" id="KW-0812">Transmembrane</keyword>
<accession>A0A1B7M0T5</accession>
<evidence type="ECO:0000256" key="1">
    <source>
        <dbReference type="SAM" id="MobiDB-lite"/>
    </source>
</evidence>
<gene>
    <name evidence="3" type="ORF">A6F49_08260</name>
</gene>
<organism evidence="3 4">
    <name type="scientific">Enteractinococcus helveticum</name>
    <dbReference type="NCBI Taxonomy" id="1837282"/>
    <lineage>
        <taxon>Bacteria</taxon>
        <taxon>Bacillati</taxon>
        <taxon>Actinomycetota</taxon>
        <taxon>Actinomycetes</taxon>
        <taxon>Micrococcales</taxon>
        <taxon>Micrococcaceae</taxon>
    </lineage>
</organism>
<feature type="transmembrane region" description="Helical" evidence="2">
    <location>
        <begin position="66"/>
        <end position="88"/>
    </location>
</feature>
<proteinExistence type="predicted"/>
<dbReference type="RefSeq" id="WP_043057311.1">
    <property type="nucleotide sequence ID" value="NZ_LXEY01000015.1"/>
</dbReference>
<dbReference type="Pfam" id="PF20088">
    <property type="entry name" value="DUF6480"/>
    <property type="match status" value="1"/>
</dbReference>
<dbReference type="AlphaFoldDB" id="A0A1B7M0T5"/>
<keyword evidence="2" id="KW-1133">Transmembrane helix</keyword>
<name>A0A1B7M0T5_9MICC</name>
<comment type="caution">
    <text evidence="3">The sequence shown here is derived from an EMBL/GenBank/DDBJ whole genome shotgun (WGS) entry which is preliminary data.</text>
</comment>
<evidence type="ECO:0000256" key="2">
    <source>
        <dbReference type="SAM" id="Phobius"/>
    </source>
</evidence>
<dbReference type="STRING" id="1837282.A6F49_08260"/>
<reference evidence="3 4" key="1">
    <citation type="submission" date="2016-04" db="EMBL/GenBank/DDBJ databases">
        <title>First whole genome shotgun sequence of the bacterium Enteractinococcus sp. strain UASWS1574.</title>
        <authorList>
            <person name="Crovadore J."/>
            <person name="Chablais R."/>
            <person name="Lefort F."/>
        </authorList>
    </citation>
    <scope>NUCLEOTIDE SEQUENCE [LARGE SCALE GENOMIC DNA]</scope>
    <source>
        <strain evidence="3 4">UASWS1574</strain>
    </source>
</reference>
<protein>
    <submittedName>
        <fullName evidence="3">Uncharacterized protein</fullName>
    </submittedName>
</protein>
<evidence type="ECO:0000313" key="3">
    <source>
        <dbReference type="EMBL" id="OAV61866.1"/>
    </source>
</evidence>
<sequence>MSNQQSGRPEDHEPRNPNLDPSTTGDADLEPGGGVKPGHTPPDSHSATSTPPHAPEARPPRSKTTLIVLIILVVILVLIFVAYGIGLWG</sequence>
<dbReference type="EMBL" id="LXEY01000015">
    <property type="protein sequence ID" value="OAV61866.1"/>
    <property type="molecule type" value="Genomic_DNA"/>
</dbReference>
<feature type="region of interest" description="Disordered" evidence="1">
    <location>
        <begin position="1"/>
        <end position="61"/>
    </location>
</feature>
<dbReference type="Proteomes" id="UP000078292">
    <property type="component" value="Unassembled WGS sequence"/>
</dbReference>